<dbReference type="AlphaFoldDB" id="A0A3B0V6W3"/>
<keyword evidence="3" id="KW-0227">DNA damage</keyword>
<keyword evidence="5" id="KW-0234">DNA repair</keyword>
<dbReference type="SUPFAM" id="SSF50249">
    <property type="entry name" value="Nucleic acid-binding proteins"/>
    <property type="match status" value="1"/>
</dbReference>
<reference evidence="8" key="1">
    <citation type="submission" date="2018-06" db="EMBL/GenBank/DDBJ databases">
        <authorList>
            <person name="Zhirakovskaya E."/>
        </authorList>
    </citation>
    <scope>NUCLEOTIDE SEQUENCE</scope>
</reference>
<evidence type="ECO:0000256" key="6">
    <source>
        <dbReference type="ARBA" id="ARBA00033409"/>
    </source>
</evidence>
<sequence>MISRRTSGIVLSVSDHGESDKLVTFLSPDIGRATGIAKGAKRSKQRFVNKLEPFSLLRLMYRTGRNGGLLFLSEAELANAFFLLRQRYDCFVVAMFACELVLHFTREQDPDPAIFFLLLWLLQALESGRDPLQVAALFHLRLLGAAGYQPRLDSCGLCSEPVRPGRSYTLHPGSGLLACDRCRHDLPEATASLSVQTLKFLYKAQVLDLRHLDRLRLPRRTADETLLILYRYTRHLLQHDINSWRQLRGLRGLDCP</sequence>
<dbReference type="Gene3D" id="1.20.1440.120">
    <property type="entry name" value="Recombination protein O, C-terminal domain"/>
    <property type="match status" value="1"/>
</dbReference>
<organism evidence="8">
    <name type="scientific">hydrothermal vent metagenome</name>
    <dbReference type="NCBI Taxonomy" id="652676"/>
    <lineage>
        <taxon>unclassified sequences</taxon>
        <taxon>metagenomes</taxon>
        <taxon>ecological metagenomes</taxon>
    </lineage>
</organism>
<evidence type="ECO:0000256" key="5">
    <source>
        <dbReference type="ARBA" id="ARBA00023204"/>
    </source>
</evidence>
<evidence type="ECO:0000259" key="7">
    <source>
        <dbReference type="Pfam" id="PF11967"/>
    </source>
</evidence>
<evidence type="ECO:0000313" key="8">
    <source>
        <dbReference type="EMBL" id="VAW39338.1"/>
    </source>
</evidence>
<dbReference type="GO" id="GO:0043590">
    <property type="term" value="C:bacterial nucleoid"/>
    <property type="evidence" value="ECO:0007669"/>
    <property type="project" value="TreeGrafter"/>
</dbReference>
<evidence type="ECO:0000256" key="1">
    <source>
        <dbReference type="ARBA" id="ARBA00007452"/>
    </source>
</evidence>
<evidence type="ECO:0000256" key="4">
    <source>
        <dbReference type="ARBA" id="ARBA00023172"/>
    </source>
</evidence>
<dbReference type="Pfam" id="PF11967">
    <property type="entry name" value="RecO_N"/>
    <property type="match status" value="1"/>
</dbReference>
<protein>
    <recommendedName>
        <fullName evidence="2">DNA repair protein RecO</fullName>
    </recommendedName>
    <alternativeName>
        <fullName evidence="6">Recombination protein O</fullName>
    </alternativeName>
</protein>
<dbReference type="EMBL" id="UOEY01000070">
    <property type="protein sequence ID" value="VAW39338.1"/>
    <property type="molecule type" value="Genomic_DNA"/>
</dbReference>
<dbReference type="InterPro" id="IPR037278">
    <property type="entry name" value="ARFGAP/RecO"/>
</dbReference>
<dbReference type="SUPFAM" id="SSF57863">
    <property type="entry name" value="ArfGap/RecO-like zinc finger"/>
    <property type="match status" value="1"/>
</dbReference>
<dbReference type="GO" id="GO:0006302">
    <property type="term" value="P:double-strand break repair"/>
    <property type="evidence" value="ECO:0007669"/>
    <property type="project" value="TreeGrafter"/>
</dbReference>
<dbReference type="InterPro" id="IPR012340">
    <property type="entry name" value="NA-bd_OB-fold"/>
</dbReference>
<dbReference type="InterPro" id="IPR003717">
    <property type="entry name" value="RecO"/>
</dbReference>
<dbReference type="PANTHER" id="PTHR33991:SF1">
    <property type="entry name" value="DNA REPAIR PROTEIN RECO"/>
    <property type="match status" value="1"/>
</dbReference>
<dbReference type="Pfam" id="PF02565">
    <property type="entry name" value="RecO_C"/>
    <property type="match status" value="1"/>
</dbReference>
<name>A0A3B0V6W3_9ZZZZ</name>
<dbReference type="PANTHER" id="PTHR33991">
    <property type="entry name" value="DNA REPAIR PROTEIN RECO"/>
    <property type="match status" value="1"/>
</dbReference>
<accession>A0A3B0V6W3</accession>
<dbReference type="InterPro" id="IPR022572">
    <property type="entry name" value="DNA_rep/recomb_RecO_N"/>
</dbReference>
<evidence type="ECO:0000256" key="3">
    <source>
        <dbReference type="ARBA" id="ARBA00022763"/>
    </source>
</evidence>
<dbReference type="HAMAP" id="MF_00201">
    <property type="entry name" value="RecO"/>
    <property type="match status" value="1"/>
</dbReference>
<evidence type="ECO:0000256" key="2">
    <source>
        <dbReference type="ARBA" id="ARBA00021310"/>
    </source>
</evidence>
<gene>
    <name evidence="8" type="ORF">MNBD_DELTA04-1368</name>
</gene>
<dbReference type="NCBIfam" id="TIGR00613">
    <property type="entry name" value="reco"/>
    <property type="match status" value="1"/>
</dbReference>
<dbReference type="GO" id="GO:0006310">
    <property type="term" value="P:DNA recombination"/>
    <property type="evidence" value="ECO:0007669"/>
    <property type="project" value="UniProtKB-KW"/>
</dbReference>
<keyword evidence="4" id="KW-0233">DNA recombination</keyword>
<dbReference type="Gene3D" id="2.40.50.140">
    <property type="entry name" value="Nucleic acid-binding proteins"/>
    <property type="match status" value="1"/>
</dbReference>
<dbReference type="InterPro" id="IPR042242">
    <property type="entry name" value="RecO_C"/>
</dbReference>
<feature type="domain" description="DNA replication/recombination mediator RecO N-terminal" evidence="7">
    <location>
        <begin position="1"/>
        <end position="81"/>
    </location>
</feature>
<comment type="similarity">
    <text evidence="1">Belongs to the RecO family.</text>
</comment>
<proteinExistence type="inferred from homology"/>